<keyword evidence="3" id="KW-1185">Reference proteome</keyword>
<name>A0A143PGX4_LUTPR</name>
<keyword evidence="1" id="KW-0732">Signal</keyword>
<dbReference type="AlphaFoldDB" id="A0A143PGX4"/>
<gene>
    <name evidence="2" type="ORF">LuPra_00952</name>
</gene>
<feature type="chain" id="PRO_5007511288" evidence="1">
    <location>
        <begin position="19"/>
        <end position="184"/>
    </location>
</feature>
<feature type="signal peptide" evidence="1">
    <location>
        <begin position="1"/>
        <end position="18"/>
    </location>
</feature>
<protein>
    <submittedName>
        <fullName evidence="2">Uncharacterized protein</fullName>
    </submittedName>
</protein>
<reference evidence="3" key="2">
    <citation type="submission" date="2016-04" db="EMBL/GenBank/DDBJ databases">
        <title>First Complete Genome Sequence of a Subdivision 6 Acidobacterium.</title>
        <authorList>
            <person name="Huang S."/>
            <person name="Vieira S."/>
            <person name="Bunk B."/>
            <person name="Riedel T."/>
            <person name="Sproeer C."/>
            <person name="Overmann J."/>
        </authorList>
    </citation>
    <scope>NUCLEOTIDE SEQUENCE [LARGE SCALE GENOMIC DNA]</scope>
    <source>
        <strain evidence="3">DSM 100886 HEG_-6_39</strain>
    </source>
</reference>
<evidence type="ECO:0000313" key="3">
    <source>
        <dbReference type="Proteomes" id="UP000076079"/>
    </source>
</evidence>
<evidence type="ECO:0000313" key="2">
    <source>
        <dbReference type="EMBL" id="AMY07771.1"/>
    </source>
</evidence>
<evidence type="ECO:0000256" key="1">
    <source>
        <dbReference type="SAM" id="SignalP"/>
    </source>
</evidence>
<dbReference type="STRING" id="1855912.LuPra_00952"/>
<dbReference type="EMBL" id="CP015136">
    <property type="protein sequence ID" value="AMY07771.1"/>
    <property type="molecule type" value="Genomic_DNA"/>
</dbReference>
<dbReference type="RefSeq" id="WP_110169682.1">
    <property type="nucleotide sequence ID" value="NZ_CP015136.1"/>
</dbReference>
<dbReference type="Proteomes" id="UP000076079">
    <property type="component" value="Chromosome"/>
</dbReference>
<sequence precursor="true">MWATLRLPLAVCATFHLATPAALPGADQSSDAHPSPVMTNGEWAQDLGRASSEIYMISVAADSHGPSARTTALPLDVAFVQQRLYEPPVSLNFAVVTPFAADNREAGVELRCNSLAVASAIWTLDERANTVREFRWKLTDENCVYELVAILVRTKDYLYLYQLVPSRASLPYRIPARQFGRGHR</sequence>
<proteinExistence type="predicted"/>
<dbReference type="KEGG" id="abac:LuPra_00952"/>
<organism evidence="2 3">
    <name type="scientific">Luteitalea pratensis</name>
    <dbReference type="NCBI Taxonomy" id="1855912"/>
    <lineage>
        <taxon>Bacteria</taxon>
        <taxon>Pseudomonadati</taxon>
        <taxon>Acidobacteriota</taxon>
        <taxon>Vicinamibacteria</taxon>
        <taxon>Vicinamibacterales</taxon>
        <taxon>Vicinamibacteraceae</taxon>
        <taxon>Luteitalea</taxon>
    </lineage>
</organism>
<reference evidence="2 3" key="1">
    <citation type="journal article" date="2016" name="Genome Announc.">
        <title>First Complete Genome Sequence of a Subdivision 6 Acidobacterium Strain.</title>
        <authorList>
            <person name="Huang S."/>
            <person name="Vieira S."/>
            <person name="Bunk B."/>
            <person name="Riedel T."/>
            <person name="Sproer C."/>
            <person name="Overmann J."/>
        </authorList>
    </citation>
    <scope>NUCLEOTIDE SEQUENCE [LARGE SCALE GENOMIC DNA]</scope>
    <source>
        <strain evidence="3">DSM 100886 HEG_-6_39</strain>
    </source>
</reference>
<accession>A0A143PGX4</accession>